<sequence length="79" mass="8908">VAAKVQSLVLWCYKVHKLDLCHSYFVDDPSSIYTLVEMDLCVVANLSCNATNQTIQVGLVNHHNSVQLYLHISPICYDL</sequence>
<reference evidence="1 2" key="1">
    <citation type="submission" date="2015-09" db="EMBL/GenBank/DDBJ databases">
        <title>Trachymyrmex cornetzi WGS genome.</title>
        <authorList>
            <person name="Nygaard S."/>
            <person name="Hu H."/>
            <person name="Boomsma J."/>
            <person name="Zhang G."/>
        </authorList>
    </citation>
    <scope>NUCLEOTIDE SEQUENCE [LARGE SCALE GENOMIC DNA]</scope>
    <source>
        <strain evidence="1">Tcor2-1</strain>
        <tissue evidence="1">Whole body</tissue>
    </source>
</reference>
<gene>
    <name evidence="1" type="ORF">ALC57_06862</name>
</gene>
<feature type="non-terminal residue" evidence="1">
    <location>
        <position position="1"/>
    </location>
</feature>
<dbReference type="Proteomes" id="UP000078492">
    <property type="component" value="Unassembled WGS sequence"/>
</dbReference>
<keyword evidence="2" id="KW-1185">Reference proteome</keyword>
<proteinExistence type="predicted"/>
<dbReference type="EMBL" id="KQ979568">
    <property type="protein sequence ID" value="KYN20955.1"/>
    <property type="molecule type" value="Genomic_DNA"/>
</dbReference>
<dbReference type="AlphaFoldDB" id="A0A195E6Y2"/>
<organism evidence="1 2">
    <name type="scientific">Trachymyrmex cornetzi</name>
    <dbReference type="NCBI Taxonomy" id="471704"/>
    <lineage>
        <taxon>Eukaryota</taxon>
        <taxon>Metazoa</taxon>
        <taxon>Ecdysozoa</taxon>
        <taxon>Arthropoda</taxon>
        <taxon>Hexapoda</taxon>
        <taxon>Insecta</taxon>
        <taxon>Pterygota</taxon>
        <taxon>Neoptera</taxon>
        <taxon>Endopterygota</taxon>
        <taxon>Hymenoptera</taxon>
        <taxon>Apocrita</taxon>
        <taxon>Aculeata</taxon>
        <taxon>Formicoidea</taxon>
        <taxon>Formicidae</taxon>
        <taxon>Myrmicinae</taxon>
        <taxon>Trachymyrmex</taxon>
    </lineage>
</organism>
<protein>
    <submittedName>
        <fullName evidence="1">Uncharacterized protein</fullName>
    </submittedName>
</protein>
<accession>A0A195E6Y2</accession>
<name>A0A195E6Y2_9HYME</name>
<evidence type="ECO:0000313" key="2">
    <source>
        <dbReference type="Proteomes" id="UP000078492"/>
    </source>
</evidence>
<evidence type="ECO:0000313" key="1">
    <source>
        <dbReference type="EMBL" id="KYN20955.1"/>
    </source>
</evidence>